<protein>
    <submittedName>
        <fullName evidence="5">Tetratricopeptide repeat protein</fullName>
    </submittedName>
</protein>
<dbReference type="SMART" id="SM00028">
    <property type="entry name" value="TPR"/>
    <property type="match status" value="4"/>
</dbReference>
<evidence type="ECO:0000313" key="6">
    <source>
        <dbReference type="Proteomes" id="UP001329915"/>
    </source>
</evidence>
<dbReference type="KEGG" id="dbc:MFMK1_002353"/>
<sequence>METNNVVQQSEVSTAPAVGTVKKKYSWLVAFAMVLVTFIVVFGAGIGIGYKFFWTSGLDVARFQEQAQYYEKMVMENPNDPQQRVNLGFTYYQLRQYDDALKSYNAAIEIDPNFYPAYLNKGYLMVETKQYDAALEAFQQCVKLNPTDYRAHLNQGIAFYHLEMYDQAIGSISQAQILNEGAAEIHFWAGKVFEAMNDPASAKKAYQNAIKYDASYQEAKEALAALE</sequence>
<dbReference type="AlphaFoldDB" id="A0AAU0UQP6"/>
<gene>
    <name evidence="5" type="ORF">MFMK1_002353</name>
</gene>
<evidence type="ECO:0000256" key="3">
    <source>
        <dbReference type="PROSITE-ProRule" id="PRU00339"/>
    </source>
</evidence>
<proteinExistence type="predicted"/>
<keyword evidence="4" id="KW-0812">Transmembrane</keyword>
<feature type="transmembrane region" description="Helical" evidence="4">
    <location>
        <begin position="27"/>
        <end position="53"/>
    </location>
</feature>
<organism evidence="5 6">
    <name type="scientific">Metallumcola ferriviriculae</name>
    <dbReference type="NCBI Taxonomy" id="3039180"/>
    <lineage>
        <taxon>Bacteria</taxon>
        <taxon>Bacillati</taxon>
        <taxon>Bacillota</taxon>
        <taxon>Clostridia</taxon>
        <taxon>Neomoorellales</taxon>
        <taxon>Desulfitibacteraceae</taxon>
        <taxon>Metallumcola</taxon>
    </lineage>
</organism>
<dbReference type="RefSeq" id="WP_366921931.1">
    <property type="nucleotide sequence ID" value="NZ_CP121694.1"/>
</dbReference>
<keyword evidence="1" id="KW-0677">Repeat</keyword>
<dbReference type="InterPro" id="IPR019734">
    <property type="entry name" value="TPR_rpt"/>
</dbReference>
<evidence type="ECO:0000313" key="5">
    <source>
        <dbReference type="EMBL" id="WRO22522.1"/>
    </source>
</evidence>
<keyword evidence="6" id="KW-1185">Reference proteome</keyword>
<dbReference type="InterPro" id="IPR050498">
    <property type="entry name" value="Ycf3"/>
</dbReference>
<dbReference type="Gene3D" id="1.25.40.10">
    <property type="entry name" value="Tetratricopeptide repeat domain"/>
    <property type="match status" value="2"/>
</dbReference>
<dbReference type="PROSITE" id="PS50293">
    <property type="entry name" value="TPR_REGION"/>
    <property type="match status" value="2"/>
</dbReference>
<evidence type="ECO:0000256" key="2">
    <source>
        <dbReference type="ARBA" id="ARBA00022803"/>
    </source>
</evidence>
<dbReference type="PROSITE" id="PS50005">
    <property type="entry name" value="TPR"/>
    <property type="match status" value="2"/>
</dbReference>
<keyword evidence="4" id="KW-1133">Transmembrane helix</keyword>
<dbReference type="SUPFAM" id="SSF48452">
    <property type="entry name" value="TPR-like"/>
    <property type="match status" value="1"/>
</dbReference>
<dbReference type="Proteomes" id="UP001329915">
    <property type="component" value="Chromosome"/>
</dbReference>
<keyword evidence="2 3" id="KW-0802">TPR repeat</keyword>
<evidence type="ECO:0000256" key="4">
    <source>
        <dbReference type="SAM" id="Phobius"/>
    </source>
</evidence>
<dbReference type="EMBL" id="CP121694">
    <property type="protein sequence ID" value="WRO22522.1"/>
    <property type="molecule type" value="Genomic_DNA"/>
</dbReference>
<name>A0AAU0UQP6_9FIRM</name>
<dbReference type="InterPro" id="IPR011990">
    <property type="entry name" value="TPR-like_helical_dom_sf"/>
</dbReference>
<feature type="repeat" description="TPR" evidence="3">
    <location>
        <begin position="115"/>
        <end position="148"/>
    </location>
</feature>
<accession>A0AAU0UQP6</accession>
<dbReference type="PANTHER" id="PTHR44858">
    <property type="entry name" value="TETRATRICOPEPTIDE REPEAT PROTEIN 6"/>
    <property type="match status" value="1"/>
</dbReference>
<reference evidence="5 6" key="1">
    <citation type="submission" date="2023-04" db="EMBL/GenBank/DDBJ databases">
        <authorList>
            <person name="Hsu D."/>
        </authorList>
    </citation>
    <scope>NUCLEOTIDE SEQUENCE [LARGE SCALE GENOMIC DNA]</scope>
    <source>
        <strain evidence="5 6">MK1</strain>
    </source>
</reference>
<feature type="repeat" description="TPR" evidence="3">
    <location>
        <begin position="81"/>
        <end position="114"/>
    </location>
</feature>
<evidence type="ECO:0000256" key="1">
    <source>
        <dbReference type="ARBA" id="ARBA00022737"/>
    </source>
</evidence>
<keyword evidence="4" id="KW-0472">Membrane</keyword>
<dbReference type="Pfam" id="PF00515">
    <property type="entry name" value="TPR_1"/>
    <property type="match status" value="1"/>
</dbReference>
<dbReference type="Pfam" id="PF13432">
    <property type="entry name" value="TPR_16"/>
    <property type="match status" value="1"/>
</dbReference>
<dbReference type="Pfam" id="PF13181">
    <property type="entry name" value="TPR_8"/>
    <property type="match status" value="1"/>
</dbReference>
<dbReference type="PANTHER" id="PTHR44858:SF1">
    <property type="entry name" value="UDP-N-ACETYLGLUCOSAMINE--PEPTIDE N-ACETYLGLUCOSAMINYLTRANSFERASE SPINDLY-RELATED"/>
    <property type="match status" value="1"/>
</dbReference>